<dbReference type="Proteomes" id="UP001500945">
    <property type="component" value="Unassembled WGS sequence"/>
</dbReference>
<gene>
    <name evidence="1" type="ORF">GCM10023168_11290</name>
</gene>
<evidence type="ECO:0008006" key="3">
    <source>
        <dbReference type="Google" id="ProtNLM"/>
    </source>
</evidence>
<reference evidence="2" key="1">
    <citation type="journal article" date="2019" name="Int. J. Syst. Evol. Microbiol.">
        <title>The Global Catalogue of Microorganisms (GCM) 10K type strain sequencing project: providing services to taxonomists for standard genome sequencing and annotation.</title>
        <authorList>
            <consortium name="The Broad Institute Genomics Platform"/>
            <consortium name="The Broad Institute Genome Sequencing Center for Infectious Disease"/>
            <person name="Wu L."/>
            <person name="Ma J."/>
        </authorList>
    </citation>
    <scope>NUCLEOTIDE SEQUENCE [LARGE SCALE GENOMIC DNA]</scope>
    <source>
        <strain evidence="2">JCM 17809</strain>
    </source>
</reference>
<organism evidence="1 2">
    <name type="scientific">Fodinibacter luteus</name>
    <dbReference type="NCBI Taxonomy" id="552064"/>
    <lineage>
        <taxon>Bacteria</taxon>
        <taxon>Bacillati</taxon>
        <taxon>Actinomycetota</taxon>
        <taxon>Actinomycetes</taxon>
        <taxon>Micrococcales</taxon>
        <taxon>Intrasporangiaceae</taxon>
        <taxon>Fodinibacter (ex Wang et al. 2009)</taxon>
    </lineage>
</organism>
<sequence length="334" mass="36014">MPEFPPVLQAVLARQDNVVTRAQLFEHGITYPTVRWNAGRGWRILLPQVYGTFREQPTVRQRQVAALLWAGPGSVLAGPTAARLHGVTSAEPLARVHVLVPAPRSSRTSGFCEVRRTLLHDPCIVTRGPLRLSSPARAAVDAARAARTPDARAAILIEAVQRGIASVDDLAEWVHRLRPRDAASLHAPLAEAASGAWSVPESELLDLVATSLVLPTPWPNPVVTSREGIPLTSPDAWFDDVGMAVMVHSYRYHGEGDAWDDTVDKDGDLVGVGVVVAGVTPRRIRERPDAVLARLERAYASARTRPRPAVRAVPRHLAALRGTATPPAGPPARG</sequence>
<keyword evidence="2" id="KW-1185">Reference proteome</keyword>
<evidence type="ECO:0000313" key="2">
    <source>
        <dbReference type="Proteomes" id="UP001500945"/>
    </source>
</evidence>
<comment type="caution">
    <text evidence="1">The sequence shown here is derived from an EMBL/GenBank/DDBJ whole genome shotgun (WGS) entry which is preliminary data.</text>
</comment>
<proteinExistence type="predicted"/>
<name>A0ABP8K856_9MICO</name>
<accession>A0ABP8K856</accession>
<dbReference type="RefSeq" id="WP_345203305.1">
    <property type="nucleotide sequence ID" value="NZ_BAABGM010000007.1"/>
</dbReference>
<dbReference type="EMBL" id="BAABGM010000007">
    <property type="protein sequence ID" value="GAA4401566.1"/>
    <property type="molecule type" value="Genomic_DNA"/>
</dbReference>
<evidence type="ECO:0000313" key="1">
    <source>
        <dbReference type="EMBL" id="GAA4401566.1"/>
    </source>
</evidence>
<protein>
    <recommendedName>
        <fullName evidence="3">Transcriptional regulator, AbiEi antitoxin, Type IV TA system</fullName>
    </recommendedName>
</protein>